<proteinExistence type="predicted"/>
<name>A0ABW9W5I8_9BURK</name>
<gene>
    <name evidence="2" type="ORF">GTP69_21175</name>
</gene>
<dbReference type="Gene3D" id="2.60.120.620">
    <property type="entry name" value="q2cbj1_9rhob like domain"/>
    <property type="match status" value="1"/>
</dbReference>
<dbReference type="NCBIfam" id="NF041706">
    <property type="entry name" value="2OG_matur_YhhC"/>
    <property type="match status" value="1"/>
</dbReference>
<evidence type="ECO:0000259" key="1">
    <source>
        <dbReference type="Pfam" id="PF13661"/>
    </source>
</evidence>
<accession>A0ABW9W5I8</accession>
<dbReference type="Pfam" id="PF13661">
    <property type="entry name" value="2OG-FeII_Oxy_4"/>
    <property type="match status" value="1"/>
</dbReference>
<sequence length="192" mass="22016">MSLNFFDSLQNFETPFPHAVSPKALNPDDAEKILHWFETSAPWKLVEESFYEQYEFSLKDVTAPFDIAPLLSKESLQHLTLLVEKWFCASLSDKVDVTAHKLVPGQTIRIHNDFIPGQETHRVLIQFNRGWKDENGGMLMLFGSMNPTDIKKVYRPAHNSGVAFEISKKSLHAVSTIHDGERFTLVFSFFEK</sequence>
<organism evidence="2 3">
    <name type="scientific">Duganella levis</name>
    <dbReference type="NCBI Taxonomy" id="2692169"/>
    <lineage>
        <taxon>Bacteria</taxon>
        <taxon>Pseudomonadati</taxon>
        <taxon>Pseudomonadota</taxon>
        <taxon>Betaproteobacteria</taxon>
        <taxon>Burkholderiales</taxon>
        <taxon>Oxalobacteraceae</taxon>
        <taxon>Telluria group</taxon>
        <taxon>Duganella</taxon>
    </lineage>
</organism>
<evidence type="ECO:0000313" key="2">
    <source>
        <dbReference type="EMBL" id="MYN28919.1"/>
    </source>
</evidence>
<feature type="domain" description="Prolyl 3,4-dihydroxylase TPA1/OFD1 N-terminal" evidence="1">
    <location>
        <begin position="103"/>
        <end position="185"/>
    </location>
</feature>
<comment type="caution">
    <text evidence="2">The sequence shown here is derived from an EMBL/GenBank/DDBJ whole genome shotgun (WGS) entry which is preliminary data.</text>
</comment>
<dbReference type="Proteomes" id="UP000642144">
    <property type="component" value="Unassembled WGS sequence"/>
</dbReference>
<keyword evidence="3" id="KW-1185">Reference proteome</keyword>
<dbReference type="InterPro" id="IPR039558">
    <property type="entry name" value="TPA1/OFD1_N"/>
</dbReference>
<dbReference type="EMBL" id="WWCT01000019">
    <property type="protein sequence ID" value="MYN28919.1"/>
    <property type="molecule type" value="Genomic_DNA"/>
</dbReference>
<reference evidence="2 3" key="1">
    <citation type="submission" date="2019-12" db="EMBL/GenBank/DDBJ databases">
        <title>Novel species isolated from a subtropical stream in China.</title>
        <authorList>
            <person name="Lu H."/>
        </authorList>
    </citation>
    <scope>NUCLEOTIDE SEQUENCE [LARGE SCALE GENOMIC DNA]</scope>
    <source>
        <strain evidence="2 3">CY42W</strain>
    </source>
</reference>
<evidence type="ECO:0000313" key="3">
    <source>
        <dbReference type="Proteomes" id="UP000642144"/>
    </source>
</evidence>
<dbReference type="RefSeq" id="WP_161056705.1">
    <property type="nucleotide sequence ID" value="NZ_WWCT01000019.1"/>
</dbReference>
<protein>
    <submittedName>
        <fullName evidence="2">2OG-Fe(II) oxygenase</fullName>
    </submittedName>
</protein>